<dbReference type="FunFam" id="1.25.40.180:FF:000020">
    <property type="entry name" value="Eukaryotic translation initiation factor subunit"/>
    <property type="match status" value="1"/>
</dbReference>
<sequence length="911" mass="97699">QQVQNELPRLNVAAKPFVPGLRRASTAPSKAQKQAPVEQPSPVLVLDRRPAPEDCGNADAEIACPNGHAADVEIAHEDTEVVQSSRQPLSRTHHQPSLSEESRLSTPWLSLRLSRSAQRTAVPIPKTLDFSNPALPATRVLVAMPLFSFPAQTAVVLTSSEVVEIYAGDRCAPEISGTVLRYPPDFLKRFSSQCAAPPSLRNTLKDTGLLGHTRPDLAGPCSNNSSHLRRTKTSVALNSPSGPLDFGLWRSSSSSSANPSPRRRHETRAPSRPEAVVSAVKPLEKSTGRYIPKVLQAGATADETSEEVYDRRIRALLNKLTPDNFGVVSEKLLVLGQRPAAPSGEHPMRRLVALIFAKVTDENVWAKVYTQLCVKLIQETGDEVKDEGLSQVAGGSLRGGRLVRTYLLNQCQEEFDRGWAADIPLNIESSEYYEASTVKRRGLGLMEFVGELFLVDVATANIVHACLSGLLASTGDAVPEVAKAESAARLLSVAGSKLESMSGKARVSQYVARIQDMINDKRLPQRVRFGLMDIIDLHRENWVPRVKSVGPTTIAEFHEAIQRSQAEAESQRSRRGSDNSRFGSRGSSSGRVGDVKPGASNELAGDLSRFGNLSRSKRLAAGAMPSGNPFGALTGGLRGWQSTSASNQPVNQRPATQRHTNQWPGSHGSQSRTMNRTVSQPSLGAGPRAGAPMSITPSNTFDALADRSGDRESVRKAAATPETRAALGRRVKAIVGEFLQLGSMSELVACLCELEQDGHQVAACEMANIIVDCRQDQVETIVAAAAHLRSKLVLNEDAVVVGLAEYGAQLEDVALDAPDAYSRFGLLMASAGIPIVRVPEVLRCLDASAPAAAVARAYLERLVAVDGHEKTKAAVAGAGLHAPQLLGRVEDLEPAAREALGMSGLLDLLSC</sequence>
<dbReference type="Proteomes" id="UP001143981">
    <property type="component" value="Unassembled WGS sequence"/>
</dbReference>
<dbReference type="GO" id="GO:0003729">
    <property type="term" value="F:mRNA binding"/>
    <property type="evidence" value="ECO:0007669"/>
    <property type="project" value="TreeGrafter"/>
</dbReference>
<feature type="compositionally biased region" description="Basic and acidic residues" evidence="8">
    <location>
        <begin position="569"/>
        <end position="578"/>
    </location>
</feature>
<keyword evidence="3" id="KW-0963">Cytoplasm</keyword>
<evidence type="ECO:0000256" key="7">
    <source>
        <dbReference type="ARBA" id="ARBA00022917"/>
    </source>
</evidence>
<comment type="subcellular location">
    <subcellularLocation>
        <location evidence="1">Cytoplasm</location>
    </subcellularLocation>
</comment>
<feature type="compositionally biased region" description="Basic and acidic residues" evidence="8">
    <location>
        <begin position="704"/>
        <end position="715"/>
    </location>
</feature>
<keyword evidence="6" id="KW-0694">RNA-binding</keyword>
<dbReference type="GO" id="GO:0010494">
    <property type="term" value="C:cytoplasmic stress granule"/>
    <property type="evidence" value="ECO:0007669"/>
    <property type="project" value="UniProtKB-ARBA"/>
</dbReference>
<dbReference type="Pfam" id="PF02847">
    <property type="entry name" value="MA3"/>
    <property type="match status" value="1"/>
</dbReference>
<feature type="compositionally biased region" description="Low complexity" evidence="8">
    <location>
        <begin position="250"/>
        <end position="260"/>
    </location>
</feature>
<dbReference type="EMBL" id="JANBOI010001200">
    <property type="protein sequence ID" value="KAJ1727162.1"/>
    <property type="molecule type" value="Genomic_DNA"/>
</dbReference>
<feature type="non-terminal residue" evidence="10">
    <location>
        <position position="1"/>
    </location>
</feature>
<dbReference type="Gene3D" id="1.25.40.180">
    <property type="match status" value="2"/>
</dbReference>
<organism evidence="10 11">
    <name type="scientific">Coemansia biformis</name>
    <dbReference type="NCBI Taxonomy" id="1286918"/>
    <lineage>
        <taxon>Eukaryota</taxon>
        <taxon>Fungi</taxon>
        <taxon>Fungi incertae sedis</taxon>
        <taxon>Zoopagomycota</taxon>
        <taxon>Kickxellomycotina</taxon>
        <taxon>Kickxellomycetes</taxon>
        <taxon>Kickxellales</taxon>
        <taxon>Kickxellaceae</taxon>
        <taxon>Coemansia</taxon>
    </lineage>
</organism>
<dbReference type="Pfam" id="PF02854">
    <property type="entry name" value="MIF4G"/>
    <property type="match status" value="1"/>
</dbReference>
<feature type="region of interest" description="Disordered" evidence="8">
    <location>
        <begin position="18"/>
        <end position="43"/>
    </location>
</feature>
<evidence type="ECO:0000256" key="5">
    <source>
        <dbReference type="ARBA" id="ARBA00022553"/>
    </source>
</evidence>
<keyword evidence="4" id="KW-0396">Initiation factor</keyword>
<evidence type="ECO:0000259" key="9">
    <source>
        <dbReference type="PROSITE" id="PS51366"/>
    </source>
</evidence>
<dbReference type="SUPFAM" id="SSF48371">
    <property type="entry name" value="ARM repeat"/>
    <property type="match status" value="2"/>
</dbReference>
<name>A0A9W8CWZ5_9FUNG</name>
<accession>A0A9W8CWZ5</accession>
<dbReference type="PANTHER" id="PTHR23253">
    <property type="entry name" value="EUKARYOTIC TRANSLATION INITIATION FACTOR 4 GAMMA"/>
    <property type="match status" value="1"/>
</dbReference>
<proteinExistence type="inferred from homology"/>
<evidence type="ECO:0000313" key="10">
    <source>
        <dbReference type="EMBL" id="KAJ1727162.1"/>
    </source>
</evidence>
<protein>
    <recommendedName>
        <fullName evidence="9">MI domain-containing protein</fullName>
    </recommendedName>
</protein>
<feature type="compositionally biased region" description="Polar residues" evidence="8">
    <location>
        <begin position="640"/>
        <end position="682"/>
    </location>
</feature>
<keyword evidence="11" id="KW-1185">Reference proteome</keyword>
<dbReference type="PROSITE" id="PS51366">
    <property type="entry name" value="MI"/>
    <property type="match status" value="1"/>
</dbReference>
<dbReference type="OrthoDB" id="514777at2759"/>
<feature type="domain" description="MI" evidence="9">
    <location>
        <begin position="726"/>
        <end position="847"/>
    </location>
</feature>
<evidence type="ECO:0000256" key="1">
    <source>
        <dbReference type="ARBA" id="ARBA00004496"/>
    </source>
</evidence>
<feature type="compositionally biased region" description="Low complexity" evidence="8">
    <location>
        <begin position="579"/>
        <end position="592"/>
    </location>
</feature>
<evidence type="ECO:0000313" key="11">
    <source>
        <dbReference type="Proteomes" id="UP001143981"/>
    </source>
</evidence>
<dbReference type="SMART" id="SM00543">
    <property type="entry name" value="MIF4G"/>
    <property type="match status" value="1"/>
</dbReference>
<dbReference type="GO" id="GO:0003743">
    <property type="term" value="F:translation initiation factor activity"/>
    <property type="evidence" value="ECO:0007669"/>
    <property type="project" value="UniProtKB-KW"/>
</dbReference>
<comment type="similarity">
    <text evidence="2">Belongs to the eukaryotic initiation factor 4G family.</text>
</comment>
<feature type="region of interest" description="Disordered" evidence="8">
    <location>
        <begin position="621"/>
        <end position="722"/>
    </location>
</feature>
<evidence type="ECO:0000256" key="6">
    <source>
        <dbReference type="ARBA" id="ARBA00022884"/>
    </source>
</evidence>
<dbReference type="InterPro" id="IPR003890">
    <property type="entry name" value="MIF4G-like_typ-3"/>
</dbReference>
<dbReference type="AlphaFoldDB" id="A0A9W8CWZ5"/>
<evidence type="ECO:0000256" key="2">
    <source>
        <dbReference type="ARBA" id="ARBA00005775"/>
    </source>
</evidence>
<keyword evidence="5" id="KW-0597">Phosphoprotein</keyword>
<evidence type="ECO:0000256" key="4">
    <source>
        <dbReference type="ARBA" id="ARBA00022540"/>
    </source>
</evidence>
<feature type="compositionally biased region" description="Polar residues" evidence="8">
    <location>
        <begin position="81"/>
        <end position="102"/>
    </location>
</feature>
<dbReference type="GO" id="GO:0016281">
    <property type="term" value="C:eukaryotic translation initiation factor 4F complex"/>
    <property type="evidence" value="ECO:0007669"/>
    <property type="project" value="TreeGrafter"/>
</dbReference>
<reference evidence="10" key="1">
    <citation type="submission" date="2022-07" db="EMBL/GenBank/DDBJ databases">
        <title>Phylogenomic reconstructions and comparative analyses of Kickxellomycotina fungi.</title>
        <authorList>
            <person name="Reynolds N.K."/>
            <person name="Stajich J.E."/>
            <person name="Barry K."/>
            <person name="Grigoriev I.V."/>
            <person name="Crous P."/>
            <person name="Smith M.E."/>
        </authorList>
    </citation>
    <scope>NUCLEOTIDE SEQUENCE</scope>
    <source>
        <strain evidence="10">BCRC 34381</strain>
    </source>
</reference>
<gene>
    <name evidence="10" type="ORF">LPJ61_004721</name>
</gene>
<evidence type="ECO:0000256" key="8">
    <source>
        <dbReference type="SAM" id="MobiDB-lite"/>
    </source>
</evidence>
<feature type="region of interest" description="Disordered" evidence="8">
    <location>
        <begin position="79"/>
        <end position="102"/>
    </location>
</feature>
<feature type="region of interest" description="Disordered" evidence="8">
    <location>
        <begin position="562"/>
        <end position="607"/>
    </location>
</feature>
<feature type="region of interest" description="Disordered" evidence="8">
    <location>
        <begin position="248"/>
        <end position="275"/>
    </location>
</feature>
<comment type="caution">
    <text evidence="10">The sequence shown here is derived from an EMBL/GenBank/DDBJ whole genome shotgun (WGS) entry which is preliminary data.</text>
</comment>
<dbReference type="InterPro" id="IPR016024">
    <property type="entry name" value="ARM-type_fold"/>
</dbReference>
<keyword evidence="7" id="KW-0648">Protein biosynthesis</keyword>
<evidence type="ECO:0000256" key="3">
    <source>
        <dbReference type="ARBA" id="ARBA00022490"/>
    </source>
</evidence>
<dbReference type="InterPro" id="IPR003891">
    <property type="entry name" value="Initiation_fac_eIF4g_MI"/>
</dbReference>
<dbReference type="PANTHER" id="PTHR23253:SF9">
    <property type="entry name" value="EUKARYOTIC TRANSLATION INITIATION FACTOR 4 GAMMA 2"/>
    <property type="match status" value="1"/>
</dbReference>